<dbReference type="InterPro" id="IPR000620">
    <property type="entry name" value="EamA_dom"/>
</dbReference>
<keyword evidence="9" id="KW-1185">Reference proteome</keyword>
<dbReference type="InterPro" id="IPR030184">
    <property type="entry name" value="WAT1-related"/>
</dbReference>
<dbReference type="AlphaFoldDB" id="A0AAW2D3A8"/>
<organism evidence="8 9">
    <name type="scientific">Lithocarpus litseifolius</name>
    <dbReference type="NCBI Taxonomy" id="425828"/>
    <lineage>
        <taxon>Eukaryota</taxon>
        <taxon>Viridiplantae</taxon>
        <taxon>Streptophyta</taxon>
        <taxon>Embryophyta</taxon>
        <taxon>Tracheophyta</taxon>
        <taxon>Spermatophyta</taxon>
        <taxon>Magnoliopsida</taxon>
        <taxon>eudicotyledons</taxon>
        <taxon>Gunneridae</taxon>
        <taxon>Pentapetalae</taxon>
        <taxon>rosids</taxon>
        <taxon>fabids</taxon>
        <taxon>Fagales</taxon>
        <taxon>Fagaceae</taxon>
        <taxon>Lithocarpus</taxon>
    </lineage>
</organism>
<keyword evidence="3 6" id="KW-0812">Transmembrane</keyword>
<evidence type="ECO:0000256" key="5">
    <source>
        <dbReference type="ARBA" id="ARBA00023136"/>
    </source>
</evidence>
<feature type="transmembrane region" description="Helical" evidence="6">
    <location>
        <begin position="139"/>
        <end position="159"/>
    </location>
</feature>
<feature type="transmembrane region" description="Helical" evidence="6">
    <location>
        <begin position="79"/>
        <end position="101"/>
    </location>
</feature>
<dbReference type="SUPFAM" id="SSF103481">
    <property type="entry name" value="Multidrug resistance efflux transporter EmrE"/>
    <property type="match status" value="2"/>
</dbReference>
<reference evidence="8 9" key="1">
    <citation type="submission" date="2024-01" db="EMBL/GenBank/DDBJ databases">
        <title>A telomere-to-telomere, gap-free genome of sweet tea (Lithocarpus litseifolius).</title>
        <authorList>
            <person name="Zhou J."/>
        </authorList>
    </citation>
    <scope>NUCLEOTIDE SEQUENCE [LARGE SCALE GENOMIC DNA]</scope>
    <source>
        <strain evidence="8">Zhou-2022a</strain>
        <tissue evidence="8">Leaf</tissue>
    </source>
</reference>
<proteinExistence type="inferred from homology"/>
<feature type="transmembrane region" description="Helical" evidence="6">
    <location>
        <begin position="107"/>
        <end position="127"/>
    </location>
</feature>
<sequence>MSSSRERETEMKGLGVTTAMVAVQFLEVGLNTMLKAAMSKGMSNFVFVVYSNGLAIFVLLLASFIFYRKRSLPPLTVSLVCRIFLLGLLSCCVQSFMFTGIGYSSPTLASAMVDLTPAFTFVLAIISRMEKLDLRTQSSLAKCIGTMVSIIGALIVTLYKGLPILNALSSNGQPNEVLLLLQSNWVLGGFLLAIGSLCLSILFIVQTWIIREYPAELIVTLIACIFTTVQSALVALVAEKDPKVWRLRSNMELIAIGYSAVFVVAARSVVATWACRKKGPVFVALFSPPGMVIALVMGVTFLGDTLYLGSLIGATVIALGFYAVIWGQAQEEKTIENREICSFESSSAKVPLLENKGLDI</sequence>
<protein>
    <recommendedName>
        <fullName evidence="6">WAT1-related protein</fullName>
    </recommendedName>
</protein>
<feature type="transmembrane region" description="Helical" evidence="6">
    <location>
        <begin position="217"/>
        <end position="238"/>
    </location>
</feature>
<dbReference type="PANTHER" id="PTHR31218">
    <property type="entry name" value="WAT1-RELATED PROTEIN"/>
    <property type="match status" value="1"/>
</dbReference>
<evidence type="ECO:0000256" key="1">
    <source>
        <dbReference type="ARBA" id="ARBA00004141"/>
    </source>
</evidence>
<keyword evidence="5 6" id="KW-0472">Membrane</keyword>
<feature type="transmembrane region" description="Helical" evidence="6">
    <location>
        <begin position="307"/>
        <end position="325"/>
    </location>
</feature>
<feature type="transmembrane region" description="Helical" evidence="6">
    <location>
        <begin position="45"/>
        <end position="67"/>
    </location>
</feature>
<feature type="transmembrane region" description="Helical" evidence="6">
    <location>
        <begin position="185"/>
        <end position="205"/>
    </location>
</feature>
<feature type="transmembrane region" description="Helical" evidence="6">
    <location>
        <begin position="12"/>
        <end position="33"/>
    </location>
</feature>
<dbReference type="Pfam" id="PF00892">
    <property type="entry name" value="EamA"/>
    <property type="match status" value="1"/>
</dbReference>
<comment type="subcellular location">
    <subcellularLocation>
        <location evidence="1 6">Membrane</location>
        <topology evidence="1 6">Multi-pass membrane protein</topology>
    </subcellularLocation>
</comment>
<evidence type="ECO:0000256" key="6">
    <source>
        <dbReference type="RuleBase" id="RU363077"/>
    </source>
</evidence>
<dbReference type="EMBL" id="JAZDWU010000004">
    <property type="protein sequence ID" value="KAL0004148.1"/>
    <property type="molecule type" value="Genomic_DNA"/>
</dbReference>
<feature type="domain" description="EamA" evidence="7">
    <location>
        <begin position="28"/>
        <end position="157"/>
    </location>
</feature>
<evidence type="ECO:0000259" key="7">
    <source>
        <dbReference type="Pfam" id="PF00892"/>
    </source>
</evidence>
<dbReference type="GO" id="GO:0016020">
    <property type="term" value="C:membrane"/>
    <property type="evidence" value="ECO:0007669"/>
    <property type="project" value="UniProtKB-SubCell"/>
</dbReference>
<evidence type="ECO:0000313" key="8">
    <source>
        <dbReference type="EMBL" id="KAL0004148.1"/>
    </source>
</evidence>
<evidence type="ECO:0000256" key="2">
    <source>
        <dbReference type="ARBA" id="ARBA00007635"/>
    </source>
</evidence>
<dbReference type="GO" id="GO:0022857">
    <property type="term" value="F:transmembrane transporter activity"/>
    <property type="evidence" value="ECO:0007669"/>
    <property type="project" value="InterPro"/>
</dbReference>
<comment type="caution">
    <text evidence="8">The sequence shown here is derived from an EMBL/GenBank/DDBJ whole genome shotgun (WGS) entry which is preliminary data.</text>
</comment>
<name>A0AAW2D3A8_9ROSI</name>
<dbReference type="Proteomes" id="UP001459277">
    <property type="component" value="Unassembled WGS sequence"/>
</dbReference>
<feature type="transmembrane region" description="Helical" evidence="6">
    <location>
        <begin position="253"/>
        <end position="274"/>
    </location>
</feature>
<keyword evidence="4 6" id="KW-1133">Transmembrane helix</keyword>
<feature type="transmembrane region" description="Helical" evidence="6">
    <location>
        <begin position="281"/>
        <end position="301"/>
    </location>
</feature>
<evidence type="ECO:0000256" key="3">
    <source>
        <dbReference type="ARBA" id="ARBA00022692"/>
    </source>
</evidence>
<accession>A0AAW2D3A8</accession>
<gene>
    <name evidence="8" type="ORF">SO802_011709</name>
</gene>
<dbReference type="InterPro" id="IPR037185">
    <property type="entry name" value="EmrE-like"/>
</dbReference>
<evidence type="ECO:0000256" key="4">
    <source>
        <dbReference type="ARBA" id="ARBA00022989"/>
    </source>
</evidence>
<comment type="similarity">
    <text evidence="2 6">Belongs to the drug/metabolite transporter (DMT) superfamily. Plant drug/metabolite exporter (P-DME) (TC 2.A.7.4) family.</text>
</comment>
<evidence type="ECO:0000313" key="9">
    <source>
        <dbReference type="Proteomes" id="UP001459277"/>
    </source>
</evidence>